<keyword evidence="1" id="KW-0175">Coiled coil</keyword>
<protein>
    <submittedName>
        <fullName evidence="2">Myosin heavy chain</fullName>
    </submittedName>
</protein>
<evidence type="ECO:0000256" key="1">
    <source>
        <dbReference type="SAM" id="Coils"/>
    </source>
</evidence>
<dbReference type="OrthoDB" id="76910at2759"/>
<dbReference type="AlphaFoldDB" id="A0A225W0C8"/>
<name>A0A225W0C8_9STRA</name>
<evidence type="ECO:0000313" key="2">
    <source>
        <dbReference type="EMBL" id="OWZ11143.1"/>
    </source>
</evidence>
<gene>
    <name evidence="2" type="ORF">PHMEG_00015876</name>
</gene>
<sequence length="218" mass="24591">MARASKVRAVSDELEAQRSALRAAKKHVAQVQTDNDALRKQLANVKRDGTHLSDIIDSQRVEYASYTDELVQTKNAKKQLLKRVAGLTQQVGQLHNEVADAKDDLSKNNELKNCQNDLTSVLAELQHISHAFDEEKQEKRVSRERKYRKELARMRELLEDNQQRASESSKGVQNLRRELLSVQKLLHGCTSEGGNTPTPIDQWAEALRNSVKANTLGV</sequence>
<dbReference type="Gene3D" id="1.10.287.1490">
    <property type="match status" value="1"/>
</dbReference>
<organism evidence="2 3">
    <name type="scientific">Phytophthora megakarya</name>
    <dbReference type="NCBI Taxonomy" id="4795"/>
    <lineage>
        <taxon>Eukaryota</taxon>
        <taxon>Sar</taxon>
        <taxon>Stramenopiles</taxon>
        <taxon>Oomycota</taxon>
        <taxon>Peronosporomycetes</taxon>
        <taxon>Peronosporales</taxon>
        <taxon>Peronosporaceae</taxon>
        <taxon>Phytophthora</taxon>
    </lineage>
</organism>
<comment type="caution">
    <text evidence="2">The sequence shown here is derived from an EMBL/GenBank/DDBJ whole genome shotgun (WGS) entry which is preliminary data.</text>
</comment>
<dbReference type="Proteomes" id="UP000198211">
    <property type="component" value="Unassembled WGS sequence"/>
</dbReference>
<evidence type="ECO:0000313" key="3">
    <source>
        <dbReference type="Proteomes" id="UP000198211"/>
    </source>
</evidence>
<keyword evidence="3" id="KW-1185">Reference proteome</keyword>
<dbReference type="STRING" id="4795.A0A225W0C8"/>
<proteinExistence type="predicted"/>
<dbReference type="EMBL" id="NBNE01002212">
    <property type="protein sequence ID" value="OWZ11143.1"/>
    <property type="molecule type" value="Genomic_DNA"/>
</dbReference>
<feature type="coiled-coil region" evidence="1">
    <location>
        <begin position="21"/>
        <end position="104"/>
    </location>
</feature>
<accession>A0A225W0C8</accession>
<reference evidence="3" key="1">
    <citation type="submission" date="2017-03" db="EMBL/GenBank/DDBJ databases">
        <title>Phytopthora megakarya and P. palmivora, two closely related causual agents of cacao black pod achieved similar genome size and gene model numbers by different mechanisms.</title>
        <authorList>
            <person name="Ali S."/>
            <person name="Shao J."/>
            <person name="Larry D.J."/>
            <person name="Kronmiller B."/>
            <person name="Shen D."/>
            <person name="Strem M.D."/>
            <person name="Melnick R.L."/>
            <person name="Guiltinan M.J."/>
            <person name="Tyler B.M."/>
            <person name="Meinhardt L.W."/>
            <person name="Bailey B.A."/>
        </authorList>
    </citation>
    <scope>NUCLEOTIDE SEQUENCE [LARGE SCALE GENOMIC DNA]</scope>
    <source>
        <strain evidence="3">zdho120</strain>
    </source>
</reference>